<feature type="binding site" evidence="7">
    <location>
        <begin position="106"/>
        <end position="111"/>
    </location>
    <ligand>
        <name>ATP</name>
        <dbReference type="ChEBI" id="CHEBI:30616"/>
    </ligand>
</feature>
<evidence type="ECO:0000259" key="9">
    <source>
        <dbReference type="PROSITE" id="PS51856"/>
    </source>
</evidence>
<dbReference type="SUPFAM" id="SSF52540">
    <property type="entry name" value="P-loop containing nucleoside triphosphate hydrolases"/>
    <property type="match status" value="1"/>
</dbReference>
<keyword evidence="7" id="KW-0547">Nucleotide-binding</keyword>
<dbReference type="GO" id="GO:0004386">
    <property type="term" value="F:helicase activity"/>
    <property type="evidence" value="ECO:0007669"/>
    <property type="project" value="UniProtKB-UniRule"/>
</dbReference>
<evidence type="ECO:0000256" key="8">
    <source>
        <dbReference type="PROSITE-ProRule" id="PRU01203"/>
    </source>
</evidence>
<keyword evidence="3 7" id="KW-0347">Helicase</keyword>
<dbReference type="HAMAP" id="MF_01884">
    <property type="entry name" value="Rho"/>
    <property type="match status" value="1"/>
</dbReference>
<reference evidence="10 11" key="1">
    <citation type="submission" date="2017-04" db="EMBL/GenBank/DDBJ databases">
        <authorList>
            <person name="Afonso C.L."/>
            <person name="Miller P.J."/>
            <person name="Scott M.A."/>
            <person name="Spackman E."/>
            <person name="Goraichik I."/>
            <person name="Dimitrov K.M."/>
            <person name="Suarez D.L."/>
            <person name="Swayne D.E."/>
        </authorList>
    </citation>
    <scope>NUCLEOTIDE SEQUENCE [LARGE SCALE GENOMIC DNA]</scope>
    <source>
        <strain evidence="10 11">DSM 43828</strain>
    </source>
</reference>
<keyword evidence="6 7" id="KW-0804">Transcription</keyword>
<keyword evidence="11" id="KW-1185">Reference proteome</keyword>
<evidence type="ECO:0000313" key="11">
    <source>
        <dbReference type="Proteomes" id="UP000192674"/>
    </source>
</evidence>
<name>A0A1W2FRP4_KIBAR</name>
<dbReference type="SMART" id="SM00382">
    <property type="entry name" value="AAA"/>
    <property type="match status" value="1"/>
</dbReference>
<dbReference type="Gene3D" id="2.40.50.140">
    <property type="entry name" value="Nucleic acid-binding proteins"/>
    <property type="match status" value="1"/>
</dbReference>
<comment type="similarity">
    <text evidence="7 8">Belongs to the Rho family.</text>
</comment>
<organism evidence="10 11">
    <name type="scientific">Kibdelosporangium aridum</name>
    <dbReference type="NCBI Taxonomy" id="2030"/>
    <lineage>
        <taxon>Bacteria</taxon>
        <taxon>Bacillati</taxon>
        <taxon>Actinomycetota</taxon>
        <taxon>Actinomycetes</taxon>
        <taxon>Pseudonocardiales</taxon>
        <taxon>Pseudonocardiaceae</taxon>
        <taxon>Kibdelosporangium</taxon>
    </lineage>
</organism>
<evidence type="ECO:0000256" key="5">
    <source>
        <dbReference type="ARBA" id="ARBA00023015"/>
    </source>
</evidence>
<accession>A0A1W2FRP4</accession>
<dbReference type="PROSITE" id="PS51856">
    <property type="entry name" value="RHO_RNA_BD"/>
    <property type="match status" value="1"/>
</dbReference>
<evidence type="ECO:0000256" key="6">
    <source>
        <dbReference type="ARBA" id="ARBA00023163"/>
    </source>
</evidence>
<dbReference type="InterPro" id="IPR027417">
    <property type="entry name" value="P-loop_NTPase"/>
</dbReference>
<comment type="function">
    <text evidence="7">Facilitates transcription termination by a mechanism that involves Rho binding to the nascent RNA, activation of Rho's RNA-dependent ATPase activity, and release of the mRNA from the DNA template.</text>
</comment>
<dbReference type="PANTHER" id="PTHR46425:SF1">
    <property type="entry name" value="TRANSCRIPTION TERMINATION FACTOR RHO"/>
    <property type="match status" value="1"/>
</dbReference>
<dbReference type="EC" id="3.6.4.-" evidence="7"/>
<dbReference type="Pfam" id="PF00006">
    <property type="entry name" value="ATP-synt_ab"/>
    <property type="match status" value="1"/>
</dbReference>
<keyword evidence="4 7" id="KW-0694">RNA-binding</keyword>
<feature type="domain" description="Rho RNA-BD" evidence="9">
    <location>
        <begin position="1"/>
        <end position="66"/>
    </location>
</feature>
<dbReference type="GO" id="GO:0008186">
    <property type="term" value="F:ATP-dependent activity, acting on RNA"/>
    <property type="evidence" value="ECO:0007669"/>
    <property type="project" value="InterPro"/>
</dbReference>
<dbReference type="GO" id="GO:0005524">
    <property type="term" value="F:ATP binding"/>
    <property type="evidence" value="ECO:0007669"/>
    <property type="project" value="UniProtKB-UniRule"/>
</dbReference>
<evidence type="ECO:0000256" key="7">
    <source>
        <dbReference type="HAMAP-Rule" id="MF_01884"/>
    </source>
</evidence>
<comment type="caution">
    <text evidence="7">Lacks conserved residue(s) required for the propagation of feature annotation.</text>
</comment>
<dbReference type="GO" id="GO:0016787">
    <property type="term" value="F:hydrolase activity"/>
    <property type="evidence" value="ECO:0007669"/>
    <property type="project" value="UniProtKB-KW"/>
</dbReference>
<dbReference type="GO" id="GO:0006353">
    <property type="term" value="P:DNA-templated transcription termination"/>
    <property type="evidence" value="ECO:0007669"/>
    <property type="project" value="UniProtKB-UniRule"/>
</dbReference>
<dbReference type="AlphaFoldDB" id="A0A1W2FRP4"/>
<keyword evidence="1 7" id="KW-0806">Transcription termination</keyword>
<proteinExistence type="inferred from homology"/>
<evidence type="ECO:0000256" key="2">
    <source>
        <dbReference type="ARBA" id="ARBA00022801"/>
    </source>
</evidence>
<evidence type="ECO:0000313" key="10">
    <source>
        <dbReference type="EMBL" id="SMD24533.1"/>
    </source>
</evidence>
<dbReference type="InterPro" id="IPR004665">
    <property type="entry name" value="Term_rho"/>
</dbReference>
<keyword evidence="7" id="KW-0067">ATP-binding</keyword>
<feature type="binding site" evidence="7">
    <location>
        <position position="149"/>
    </location>
    <ligand>
        <name>ATP</name>
        <dbReference type="ChEBI" id="CHEBI:30616"/>
    </ligand>
</feature>
<comment type="subunit">
    <text evidence="7">Homohexamer. The homohexamer assembles into an open ring structure.</text>
</comment>
<dbReference type="InterPro" id="IPR011113">
    <property type="entry name" value="Rho_RNA-bd"/>
</dbReference>
<dbReference type="SUPFAM" id="SSF50249">
    <property type="entry name" value="Nucleic acid-binding proteins"/>
    <property type="match status" value="1"/>
</dbReference>
<evidence type="ECO:0000256" key="4">
    <source>
        <dbReference type="ARBA" id="ARBA00022884"/>
    </source>
</evidence>
<dbReference type="GO" id="GO:0003723">
    <property type="term" value="F:RNA binding"/>
    <property type="evidence" value="ECO:0007669"/>
    <property type="project" value="UniProtKB-UniRule"/>
</dbReference>
<feature type="binding site" evidence="7">
    <location>
        <begin position="118"/>
        <end position="123"/>
    </location>
    <ligand>
        <name>ATP</name>
        <dbReference type="ChEBI" id="CHEBI:30616"/>
    </ligand>
</feature>
<dbReference type="EMBL" id="FWXV01000010">
    <property type="protein sequence ID" value="SMD24533.1"/>
    <property type="molecule type" value="Genomic_DNA"/>
</dbReference>
<evidence type="ECO:0000256" key="1">
    <source>
        <dbReference type="ARBA" id="ARBA00022472"/>
    </source>
</evidence>
<dbReference type="PANTHER" id="PTHR46425">
    <property type="entry name" value="TRANSCRIPTION TERMINATION FACTOR RHO"/>
    <property type="match status" value="1"/>
</dbReference>
<gene>
    <name evidence="7" type="primary">rho</name>
    <name evidence="10" type="ORF">SAMN05661093_08628</name>
</gene>
<dbReference type="InterPro" id="IPR000194">
    <property type="entry name" value="ATPase_F1/V1/A1_a/bsu_nucl-bd"/>
</dbReference>
<dbReference type="InterPro" id="IPR003593">
    <property type="entry name" value="AAA+_ATPase"/>
</dbReference>
<protein>
    <recommendedName>
        <fullName evidence="7">Transcription termination factor Rho</fullName>
        <ecNumber evidence="7">3.6.4.-</ecNumber>
    </recommendedName>
    <alternativeName>
        <fullName evidence="7">ATP-dependent helicase Rho</fullName>
    </alternativeName>
</protein>
<dbReference type="NCBIfam" id="NF006886">
    <property type="entry name" value="PRK09376.1"/>
    <property type="match status" value="1"/>
</dbReference>
<dbReference type="Pfam" id="PF07497">
    <property type="entry name" value="Rho_RNA_bind"/>
    <property type="match status" value="1"/>
</dbReference>
<dbReference type="Proteomes" id="UP000192674">
    <property type="component" value="Unassembled WGS sequence"/>
</dbReference>
<evidence type="ECO:0000256" key="3">
    <source>
        <dbReference type="ARBA" id="ARBA00022806"/>
    </source>
</evidence>
<dbReference type="Gene3D" id="3.40.50.300">
    <property type="entry name" value="P-loop containing nucleotide triphosphate hydrolases"/>
    <property type="match status" value="1"/>
</dbReference>
<sequence length="351" mass="38261">MHEITGILDIVDRGAYLRAEGYLPGPDDVQVPIGLIRKHGMRRGDTVSGVTDGRKMTEVSLVNGQSPRPRPEFADLVTVHPQERLRLETEPHLLATRALDLLMPVGKGQRALIVAPPKAGKTTVLQSIAHGIAKNHPECHQMLVLIGERPEEVTDFARAVPGEVIAATFDEPPRDHVAIAELAVERAKRMAEAGQDVVIIMDSLTRLGRAYNLAAPTSGRILTGGVDSGALVQPKRLLGAARNLEKAGSITIFATALVDTGSAGDSVMFEEYKATGNAEVRLDRAMANKRVYPAIDHSQTSTRREDLLLTPFENATTQLLRRALHGRDITVLLDGLRRTQTNADFLQQLRK</sequence>
<dbReference type="RefSeq" id="WP_084433030.1">
    <property type="nucleotide sequence ID" value="NZ_FWXV01000010.1"/>
</dbReference>
<dbReference type="InterPro" id="IPR012340">
    <property type="entry name" value="NA-bd_OB-fold"/>
</dbReference>
<keyword evidence="5 7" id="KW-0805">Transcription regulation</keyword>
<keyword evidence="2 7" id="KW-0378">Hydrolase</keyword>